<dbReference type="PANTHER" id="PTHR10681:SF128">
    <property type="entry name" value="THIOREDOXIN-DEPENDENT PEROXIDE REDUCTASE, MITOCHONDRIAL"/>
    <property type="match status" value="1"/>
</dbReference>
<keyword evidence="2 6" id="KW-0560">Oxidoreductase</keyword>
<evidence type="ECO:0000313" key="6">
    <source>
        <dbReference type="EMBL" id="SUE94984.1"/>
    </source>
</evidence>
<name>A0A379PJS1_9MYCO</name>
<organism evidence="6 7">
    <name type="scientific">Mycolicibacterium tokaiense</name>
    <dbReference type="NCBI Taxonomy" id="39695"/>
    <lineage>
        <taxon>Bacteria</taxon>
        <taxon>Bacillati</taxon>
        <taxon>Actinomycetota</taxon>
        <taxon>Actinomycetes</taxon>
        <taxon>Mycobacteriales</taxon>
        <taxon>Mycobacteriaceae</taxon>
        <taxon>Mycolicibacterium</taxon>
    </lineage>
</organism>
<reference evidence="6 7" key="1">
    <citation type="submission" date="2018-06" db="EMBL/GenBank/DDBJ databases">
        <authorList>
            <consortium name="Pathogen Informatics"/>
            <person name="Doyle S."/>
        </authorList>
    </citation>
    <scope>NUCLEOTIDE SEQUENCE [LARGE SCALE GENOMIC DNA]</scope>
    <source>
        <strain evidence="6 7">NCTC10821</strain>
    </source>
</reference>
<protein>
    <submittedName>
        <fullName evidence="6">Peroxiredoxin</fullName>
        <ecNumber evidence="6">1.11.1.15</ecNumber>
        <ecNumber evidence="6">1.11.1.7</ecNumber>
    </submittedName>
</protein>
<dbReference type="GO" id="GO:0006979">
    <property type="term" value="P:response to oxidative stress"/>
    <property type="evidence" value="ECO:0007669"/>
    <property type="project" value="TreeGrafter"/>
</dbReference>
<evidence type="ECO:0000259" key="5">
    <source>
        <dbReference type="Pfam" id="PF10417"/>
    </source>
</evidence>
<dbReference type="AlphaFoldDB" id="A0A379PJS1"/>
<dbReference type="InterPro" id="IPR050217">
    <property type="entry name" value="Peroxiredoxin"/>
</dbReference>
<dbReference type="InterPro" id="IPR024706">
    <property type="entry name" value="Peroxiredoxin_AhpC-typ"/>
</dbReference>
<dbReference type="InterPro" id="IPR019479">
    <property type="entry name" value="Peroxiredoxin_C"/>
</dbReference>
<evidence type="ECO:0000256" key="2">
    <source>
        <dbReference type="ARBA" id="ARBA00023002"/>
    </source>
</evidence>
<dbReference type="Pfam" id="PF00578">
    <property type="entry name" value="AhpC-TSA"/>
    <property type="match status" value="1"/>
</dbReference>
<sequence>MAYIKPEFDARNTRIIGLSVDPVDNHTAWAADIADTQGTAPKYPMISDHDYVVATAYGMLPAGVTGDPTSHTPAELFALRDVFISGPDKVIKLVLIYPLTTGRNFEEVLRVLDTLRLTAAHKVATPAQWNPGDDVIVAGSVSDEQAAQTYPDGWRAPLPYLRLVSSPIPIPS</sequence>
<dbReference type="GO" id="GO:0140825">
    <property type="term" value="F:lactoperoxidase activity"/>
    <property type="evidence" value="ECO:0007669"/>
    <property type="project" value="UniProtKB-EC"/>
</dbReference>
<dbReference type="Proteomes" id="UP000254978">
    <property type="component" value="Unassembled WGS sequence"/>
</dbReference>
<evidence type="ECO:0000256" key="3">
    <source>
        <dbReference type="ARBA" id="ARBA00037420"/>
    </source>
</evidence>
<accession>A0A379PJS1</accession>
<evidence type="ECO:0000259" key="4">
    <source>
        <dbReference type="Pfam" id="PF00578"/>
    </source>
</evidence>
<comment type="function">
    <text evidence="3">Thiol-specific peroxidase that catalyzes the reduction of hydrogen peroxide and organic hydroperoxides to water and alcohols, respectively. Plays a role in cell protection against oxidative stress by detoxifying peroxides.</text>
</comment>
<dbReference type="InterPro" id="IPR036249">
    <property type="entry name" value="Thioredoxin-like_sf"/>
</dbReference>
<keyword evidence="7" id="KW-1185">Reference proteome</keyword>
<dbReference type="EC" id="1.11.1.7" evidence="6"/>
<proteinExistence type="inferred from homology"/>
<dbReference type="Pfam" id="PF10417">
    <property type="entry name" value="1-cysPrx_C"/>
    <property type="match status" value="1"/>
</dbReference>
<dbReference type="GO" id="GO:0042744">
    <property type="term" value="P:hydrogen peroxide catabolic process"/>
    <property type="evidence" value="ECO:0007669"/>
    <property type="project" value="TreeGrafter"/>
</dbReference>
<dbReference type="PIRSF" id="PIRSF000239">
    <property type="entry name" value="AHPC"/>
    <property type="match status" value="1"/>
</dbReference>
<evidence type="ECO:0000313" key="7">
    <source>
        <dbReference type="Proteomes" id="UP000254978"/>
    </source>
</evidence>
<dbReference type="InterPro" id="IPR000866">
    <property type="entry name" value="AhpC/TSA"/>
</dbReference>
<dbReference type="Gene3D" id="3.30.1020.10">
    <property type="entry name" value="Antioxidant, Horf6, Chain A, domain2"/>
    <property type="match status" value="1"/>
</dbReference>
<keyword evidence="6" id="KW-0575">Peroxidase</keyword>
<comment type="similarity">
    <text evidence="1">Belongs to the peroxiredoxin family. AhpC/Prx1 subfamily.</text>
</comment>
<gene>
    <name evidence="6" type="ORF">NCTC10821_06283</name>
</gene>
<dbReference type="EC" id="1.11.1.15" evidence="6"/>
<dbReference type="EMBL" id="UGQT01000011">
    <property type="protein sequence ID" value="SUE94984.1"/>
    <property type="molecule type" value="Genomic_DNA"/>
</dbReference>
<dbReference type="GO" id="GO:0008379">
    <property type="term" value="F:thioredoxin peroxidase activity"/>
    <property type="evidence" value="ECO:0007669"/>
    <property type="project" value="TreeGrafter"/>
</dbReference>
<dbReference type="Gene3D" id="3.40.30.10">
    <property type="entry name" value="Glutaredoxin"/>
    <property type="match status" value="1"/>
</dbReference>
<dbReference type="PANTHER" id="PTHR10681">
    <property type="entry name" value="THIOREDOXIN PEROXIDASE"/>
    <property type="match status" value="1"/>
</dbReference>
<dbReference type="GO" id="GO:0045454">
    <property type="term" value="P:cell redox homeostasis"/>
    <property type="evidence" value="ECO:0007669"/>
    <property type="project" value="TreeGrafter"/>
</dbReference>
<feature type="domain" description="Peroxiredoxin C-terminal" evidence="5">
    <location>
        <begin position="115"/>
        <end position="153"/>
    </location>
</feature>
<dbReference type="SUPFAM" id="SSF52833">
    <property type="entry name" value="Thioredoxin-like"/>
    <property type="match status" value="1"/>
</dbReference>
<feature type="domain" description="Alkyl hydroperoxide reductase subunit C/ Thiol specific antioxidant" evidence="4">
    <location>
        <begin position="6"/>
        <end position="92"/>
    </location>
</feature>
<dbReference type="GO" id="GO:0005829">
    <property type="term" value="C:cytosol"/>
    <property type="evidence" value="ECO:0007669"/>
    <property type="project" value="TreeGrafter"/>
</dbReference>
<evidence type="ECO:0000256" key="1">
    <source>
        <dbReference type="ARBA" id="ARBA00009796"/>
    </source>
</evidence>
<dbReference type="GO" id="GO:0033554">
    <property type="term" value="P:cellular response to stress"/>
    <property type="evidence" value="ECO:0007669"/>
    <property type="project" value="TreeGrafter"/>
</dbReference>